<name>A0A4P6XHT4_9ASCO</name>
<feature type="transmembrane region" description="Helical" evidence="8">
    <location>
        <begin position="215"/>
        <end position="235"/>
    </location>
</feature>
<keyword evidence="3 8" id="KW-0812">Transmembrane</keyword>
<dbReference type="Gene3D" id="1.20.1080.10">
    <property type="entry name" value="Glycerol uptake facilitator protein"/>
    <property type="match status" value="1"/>
</dbReference>
<dbReference type="GO" id="GO:0005886">
    <property type="term" value="C:plasma membrane"/>
    <property type="evidence" value="ECO:0007669"/>
    <property type="project" value="TreeGrafter"/>
</dbReference>
<dbReference type="PANTHER" id="PTHR30520">
    <property type="entry name" value="FORMATE TRANSPORTER-RELATED"/>
    <property type="match status" value="1"/>
</dbReference>
<evidence type="ECO:0000256" key="7">
    <source>
        <dbReference type="SAM" id="MobiDB-lite"/>
    </source>
</evidence>
<feature type="region of interest" description="Disordered" evidence="7">
    <location>
        <begin position="372"/>
        <end position="392"/>
    </location>
</feature>
<dbReference type="EMBL" id="CP034456">
    <property type="protein sequence ID" value="QBM86720.1"/>
    <property type="molecule type" value="Genomic_DNA"/>
</dbReference>
<proteinExistence type="inferred from homology"/>
<feature type="transmembrane region" description="Helical" evidence="8">
    <location>
        <begin position="241"/>
        <end position="262"/>
    </location>
</feature>
<feature type="transmembrane region" description="Helical" evidence="8">
    <location>
        <begin position="166"/>
        <end position="184"/>
    </location>
</feature>
<dbReference type="FunFam" id="1.20.1080.10:FF:000011">
    <property type="entry name" value="Formate family transporter"/>
    <property type="match status" value="1"/>
</dbReference>
<feature type="region of interest" description="Disordered" evidence="7">
    <location>
        <begin position="324"/>
        <end position="343"/>
    </location>
</feature>
<keyword evidence="4 8" id="KW-1133">Transmembrane helix</keyword>
<sequence>MNGDGLYLTTYECALAVVATSMKKARLLLDVLVVNSIIGGMLFTSGGMLHVMTQSECPQILQENPGIVHLLQGLLYPIGLFYVVIMGVDLFNSNILFFSVGVARGAVSILDLLISWIVSWWFNLVGNIFVCYIICHFSSISSLAAWIKGSVDILDQKLESTFVQTLLKAIAGNFFVCLAIYLQLMAKPIHVKFFMMMLPIFTFVSLGFTHSVADMFMIIIGLINGANTTVATVAWKLFLPGALGNIIGGSFFSLVVPFYLHIVAVERDQKKLNLPRYDMRDQQPEINQDSRVVRAREEDEAEESEGQSEMGSVDVVEKHLDENRDRLDDSSLQSPSLVSQKRFTVRRSPSNVFPVYGMGSPGERERSIASGVTGDLHKDEPVVPDSDITGHRTSATFMGEQLLRTLSRTQSKRDIEAQNKPRDGNSSHISSLRRYLLARTPPNVAEGNSYFSRNASNGGPRLRPRRSSAAPSGVPPEAVVEHSEPLSNEGTSSFDVKAYDPADHV</sequence>
<feature type="compositionally biased region" description="Basic and acidic residues" evidence="7">
    <location>
        <begin position="411"/>
        <end position="425"/>
    </location>
</feature>
<comment type="subcellular location">
    <subcellularLocation>
        <location evidence="1">Membrane</location>
        <topology evidence="1">Multi-pass membrane protein</topology>
    </subcellularLocation>
</comment>
<feature type="compositionally biased region" description="Polar residues" evidence="7">
    <location>
        <begin position="485"/>
        <end position="494"/>
    </location>
</feature>
<dbReference type="GO" id="GO:0015707">
    <property type="term" value="P:nitrite transport"/>
    <property type="evidence" value="ECO:0007669"/>
    <property type="project" value="TreeGrafter"/>
</dbReference>
<reference evidence="10" key="1">
    <citation type="submission" date="2019-03" db="EMBL/GenBank/DDBJ databases">
        <title>Snf2 controls pulcherriminic acid biosynthesis and connects pigmentation and antifungal activity of the yeast Metschnikowia pulcherrima.</title>
        <authorList>
            <person name="Gore-Lloyd D."/>
            <person name="Sumann I."/>
            <person name="Brachmann A.O."/>
            <person name="Schneeberger K."/>
            <person name="Ortiz-Merino R.A."/>
            <person name="Moreno-Beltran M."/>
            <person name="Schlaefli M."/>
            <person name="Kirner P."/>
            <person name="Santos Kron A."/>
            <person name="Wolfe K.H."/>
            <person name="Piel J."/>
            <person name="Ahrens C.H."/>
            <person name="Henk D."/>
            <person name="Freimoser F.M."/>
        </authorList>
    </citation>
    <scope>NUCLEOTIDE SEQUENCE [LARGE SCALE GENOMIC DNA]</scope>
    <source>
        <strain evidence="10">APC 1.2</strain>
    </source>
</reference>
<feature type="transmembrane region" description="Helical" evidence="8">
    <location>
        <begin position="124"/>
        <end position="146"/>
    </location>
</feature>
<evidence type="ECO:0000256" key="1">
    <source>
        <dbReference type="ARBA" id="ARBA00004141"/>
    </source>
</evidence>
<feature type="transmembrane region" description="Helical" evidence="8">
    <location>
        <begin position="67"/>
        <end position="88"/>
    </location>
</feature>
<dbReference type="NCBIfam" id="TIGR00790">
    <property type="entry name" value="fnt"/>
    <property type="match status" value="1"/>
</dbReference>
<keyword evidence="5 8" id="KW-0472">Membrane</keyword>
<dbReference type="InterPro" id="IPR023271">
    <property type="entry name" value="Aquaporin-like"/>
</dbReference>
<evidence type="ECO:0000256" key="5">
    <source>
        <dbReference type="ARBA" id="ARBA00023136"/>
    </source>
</evidence>
<feature type="region of interest" description="Disordered" evidence="7">
    <location>
        <begin position="276"/>
        <end position="314"/>
    </location>
</feature>
<feature type="compositionally biased region" description="Low complexity" evidence="7">
    <location>
        <begin position="467"/>
        <end position="476"/>
    </location>
</feature>
<protein>
    <submittedName>
        <fullName evidence="9">Formate/nitrite transporter</fullName>
    </submittedName>
</protein>
<evidence type="ECO:0000256" key="3">
    <source>
        <dbReference type="ARBA" id="ARBA00022692"/>
    </source>
</evidence>
<evidence type="ECO:0000313" key="9">
    <source>
        <dbReference type="EMBL" id="QBM86720.1"/>
    </source>
</evidence>
<comment type="similarity">
    <text evidence="6">Belongs to the FNT transporter (TC 1.A.16) family.</text>
</comment>
<evidence type="ECO:0000256" key="2">
    <source>
        <dbReference type="ARBA" id="ARBA00022448"/>
    </source>
</evidence>
<organism evidence="9 10">
    <name type="scientific">Metschnikowia aff. pulcherrima</name>
    <dbReference type="NCBI Taxonomy" id="2163413"/>
    <lineage>
        <taxon>Eukaryota</taxon>
        <taxon>Fungi</taxon>
        <taxon>Dikarya</taxon>
        <taxon>Ascomycota</taxon>
        <taxon>Saccharomycotina</taxon>
        <taxon>Pichiomycetes</taxon>
        <taxon>Metschnikowiaceae</taxon>
        <taxon>Metschnikowia</taxon>
    </lineage>
</organism>
<dbReference type="GO" id="GO:0015513">
    <property type="term" value="F:high-affinity secondary active nitrite transmembrane transporter activity"/>
    <property type="evidence" value="ECO:0007669"/>
    <property type="project" value="TreeGrafter"/>
</dbReference>
<dbReference type="AlphaFoldDB" id="A0A4P6XHT4"/>
<evidence type="ECO:0000256" key="6">
    <source>
        <dbReference type="ARBA" id="ARBA00049660"/>
    </source>
</evidence>
<gene>
    <name evidence="9" type="primary">MPUL0A13660</name>
    <name evidence="9" type="ORF">METSCH_A13660</name>
</gene>
<accession>A0A4P6XHT4</accession>
<dbReference type="Pfam" id="PF01226">
    <property type="entry name" value="Form_Nir_trans"/>
    <property type="match status" value="1"/>
</dbReference>
<keyword evidence="2" id="KW-0813">Transport</keyword>
<evidence type="ECO:0000256" key="4">
    <source>
        <dbReference type="ARBA" id="ARBA00022989"/>
    </source>
</evidence>
<dbReference type="InterPro" id="IPR000292">
    <property type="entry name" value="For/NO2_transpt"/>
</dbReference>
<dbReference type="Proteomes" id="UP000292447">
    <property type="component" value="Chromosome I"/>
</dbReference>
<feature type="compositionally biased region" description="Polar residues" evidence="7">
    <location>
        <begin position="330"/>
        <end position="343"/>
    </location>
</feature>
<dbReference type="PANTHER" id="PTHR30520:SF6">
    <property type="entry name" value="FORMATE_NITRATE FAMILY TRANSPORTER (EUROFUNG)"/>
    <property type="match status" value="1"/>
</dbReference>
<feature type="transmembrane region" description="Helical" evidence="8">
    <location>
        <begin position="190"/>
        <end position="208"/>
    </location>
</feature>
<feature type="region of interest" description="Disordered" evidence="7">
    <location>
        <begin position="443"/>
        <end position="505"/>
    </location>
</feature>
<dbReference type="STRING" id="2163413.A0A4P6XHT4"/>
<evidence type="ECO:0000313" key="10">
    <source>
        <dbReference type="Proteomes" id="UP000292447"/>
    </source>
</evidence>
<feature type="transmembrane region" description="Helical" evidence="8">
    <location>
        <begin position="27"/>
        <end position="47"/>
    </location>
</feature>
<feature type="transmembrane region" description="Helical" evidence="8">
    <location>
        <begin position="95"/>
        <end position="118"/>
    </location>
</feature>
<keyword evidence="10" id="KW-1185">Reference proteome</keyword>
<evidence type="ECO:0000256" key="8">
    <source>
        <dbReference type="SAM" id="Phobius"/>
    </source>
</evidence>
<feature type="region of interest" description="Disordered" evidence="7">
    <location>
        <begin position="409"/>
        <end position="430"/>
    </location>
</feature>